<reference evidence="2 3" key="1">
    <citation type="submission" date="2014-03" db="EMBL/GenBank/DDBJ databases">
        <authorList>
            <person name="Sibley D."/>
            <person name="Venepally P."/>
            <person name="Karamycheva S."/>
            <person name="Hadjithomas M."/>
            <person name="Khan A."/>
            <person name="Brunk B."/>
            <person name="Roos D."/>
            <person name="Caler E."/>
            <person name="Lorenzi H."/>
        </authorList>
    </citation>
    <scope>NUCLEOTIDE SEQUENCE [LARGE SCALE GENOMIC DNA]</scope>
    <source>
        <strain evidence="3">p89</strain>
    </source>
</reference>
<evidence type="ECO:0000313" key="3">
    <source>
        <dbReference type="Proteomes" id="UP000028828"/>
    </source>
</evidence>
<evidence type="ECO:0000313" key="2">
    <source>
        <dbReference type="EMBL" id="KFG46538.1"/>
    </source>
</evidence>
<feature type="compositionally biased region" description="Basic and acidic residues" evidence="1">
    <location>
        <begin position="69"/>
        <end position="88"/>
    </location>
</feature>
<evidence type="ECO:0000256" key="1">
    <source>
        <dbReference type="SAM" id="MobiDB-lite"/>
    </source>
</evidence>
<feature type="compositionally biased region" description="Basic residues" evidence="1">
    <location>
        <begin position="89"/>
        <end position="102"/>
    </location>
</feature>
<accession>A0A086KQ70</accession>
<protein>
    <submittedName>
        <fullName evidence="2">Uncharacterized protein</fullName>
    </submittedName>
</protein>
<sequence length="142" mass="16524">MHAVKSSRSGLLDSGYSSKSLRERMSVFEARRKPQRRSKALSTRGKTERSQRTENFDRSEARRRRNGERRRTREREWPHMEKGGVDRRRTSHGMKKGNKTFRKSAFDTNTAELRVSFSLTETVQNVPFHCGCKMAFPISAES</sequence>
<feature type="region of interest" description="Disordered" evidence="1">
    <location>
        <begin position="1"/>
        <end position="103"/>
    </location>
</feature>
<dbReference type="VEuPathDB" id="ToxoDB:TGP89_419050"/>
<gene>
    <name evidence="2" type="ORF">TGP89_419050</name>
</gene>
<name>A0A086KQ70_TOXGO</name>
<comment type="caution">
    <text evidence="2">The sequence shown here is derived from an EMBL/GenBank/DDBJ whole genome shotgun (WGS) entry which is preliminary data.</text>
</comment>
<feature type="compositionally biased region" description="Basic and acidic residues" evidence="1">
    <location>
        <begin position="20"/>
        <end position="32"/>
    </location>
</feature>
<organism evidence="2 3">
    <name type="scientific">Toxoplasma gondii p89</name>
    <dbReference type="NCBI Taxonomy" id="943119"/>
    <lineage>
        <taxon>Eukaryota</taxon>
        <taxon>Sar</taxon>
        <taxon>Alveolata</taxon>
        <taxon>Apicomplexa</taxon>
        <taxon>Conoidasida</taxon>
        <taxon>Coccidia</taxon>
        <taxon>Eucoccidiorida</taxon>
        <taxon>Eimeriorina</taxon>
        <taxon>Sarcocystidae</taxon>
        <taxon>Toxoplasma</taxon>
    </lineage>
</organism>
<feature type="compositionally biased region" description="Basic and acidic residues" evidence="1">
    <location>
        <begin position="45"/>
        <end position="60"/>
    </location>
</feature>
<dbReference type="Proteomes" id="UP000028828">
    <property type="component" value="Unassembled WGS sequence"/>
</dbReference>
<proteinExistence type="predicted"/>
<dbReference type="AlphaFoldDB" id="A0A086KQ70"/>
<dbReference type="EMBL" id="AEYI02000682">
    <property type="protein sequence ID" value="KFG46538.1"/>
    <property type="molecule type" value="Genomic_DNA"/>
</dbReference>